<dbReference type="Proteomes" id="UP000563601">
    <property type="component" value="Unassembled WGS sequence"/>
</dbReference>
<keyword evidence="2 5" id="KW-0238">DNA-binding</keyword>
<dbReference type="EMBL" id="CP047491">
    <property type="protein sequence ID" value="QHQ38621.1"/>
    <property type="molecule type" value="Genomic_DNA"/>
</dbReference>
<feature type="domain" description="HTH araC/xylS-type" evidence="4">
    <location>
        <begin position="231"/>
        <end position="329"/>
    </location>
</feature>
<dbReference type="GO" id="GO:0000976">
    <property type="term" value="F:transcription cis-regulatory region binding"/>
    <property type="evidence" value="ECO:0007669"/>
    <property type="project" value="TreeGrafter"/>
</dbReference>
<dbReference type="EMBL" id="JACHHR010000006">
    <property type="protein sequence ID" value="MBB5213177.1"/>
    <property type="molecule type" value="Genomic_DNA"/>
</dbReference>
<dbReference type="Pfam" id="PF12625">
    <property type="entry name" value="Arabinose_bd"/>
    <property type="match status" value="1"/>
</dbReference>
<protein>
    <submittedName>
        <fullName evidence="5">AraC-like DNA-binding protein</fullName>
    </submittedName>
    <submittedName>
        <fullName evidence="6">Helix-turn-helix domain-containing protein</fullName>
    </submittedName>
</protein>
<gene>
    <name evidence="6" type="ORF">GTQ55_06210</name>
    <name evidence="5" type="ORF">HNQ53_003424</name>
</gene>
<name>A0A6P1T9W8_9GAMM</name>
<evidence type="ECO:0000259" key="4">
    <source>
        <dbReference type="PROSITE" id="PS01124"/>
    </source>
</evidence>
<evidence type="ECO:0000256" key="2">
    <source>
        <dbReference type="ARBA" id="ARBA00023125"/>
    </source>
</evidence>
<keyword evidence="7" id="KW-1185">Reference proteome</keyword>
<organism evidence="5 8">
    <name type="scientific">Microbulbifer hydrolyticus</name>
    <dbReference type="NCBI Taxonomy" id="48074"/>
    <lineage>
        <taxon>Bacteria</taxon>
        <taxon>Pseudomonadati</taxon>
        <taxon>Pseudomonadota</taxon>
        <taxon>Gammaproteobacteria</taxon>
        <taxon>Cellvibrionales</taxon>
        <taxon>Microbulbiferaceae</taxon>
        <taxon>Microbulbifer</taxon>
    </lineage>
</organism>
<proteinExistence type="predicted"/>
<dbReference type="PROSITE" id="PS01124">
    <property type="entry name" value="HTH_ARAC_FAMILY_2"/>
    <property type="match status" value="1"/>
</dbReference>
<dbReference type="InterPro" id="IPR032687">
    <property type="entry name" value="AraC-type_N"/>
</dbReference>
<sequence>MPTSFIAVLQRYVAARQLPAVDLQARMAAYQTRNAMANREFDQLLGAIHRLDPVPGLGIKIGQMIEPKDFGIVGYLLASCSNLVQALTRYGRYQALVSSALSTQVEVGSDAIRHRWQLHDVDTVSSYEFSTAVFVRLYQSLIGKPVAPVKVGLPFAEPQNADVYETLFDCPVEFGTESLVVDVPAKVMWMTISTSDPYMRKIFDRQAEAMLDAEAKAKGEVLPGSVEDFFESLQRHLLMAMKDGDTSAKTVAAQMGYSLRSFYRLLASEGYSYRSIVAGLRRRLAKKYLQDESLSYADVAMLLGYSEQSAFARAFKDWMGMTPGEYRRQL</sequence>
<dbReference type="GO" id="GO:0005829">
    <property type="term" value="C:cytosol"/>
    <property type="evidence" value="ECO:0007669"/>
    <property type="project" value="TreeGrafter"/>
</dbReference>
<reference evidence="5 8" key="2">
    <citation type="submission" date="2020-08" db="EMBL/GenBank/DDBJ databases">
        <title>Genomic Encyclopedia of Type Strains, Phase IV (KMG-IV): sequencing the most valuable type-strain genomes for metagenomic binning, comparative biology and taxonomic classification.</title>
        <authorList>
            <person name="Goeker M."/>
        </authorList>
    </citation>
    <scope>NUCLEOTIDE SEQUENCE [LARGE SCALE GENOMIC DNA]</scope>
    <source>
        <strain evidence="5 8">DSM 11525</strain>
    </source>
</reference>
<evidence type="ECO:0000256" key="3">
    <source>
        <dbReference type="ARBA" id="ARBA00023163"/>
    </source>
</evidence>
<dbReference type="SMART" id="SM00342">
    <property type="entry name" value="HTH_ARAC"/>
    <property type="match status" value="1"/>
</dbReference>
<keyword evidence="1" id="KW-0805">Transcription regulation</keyword>
<dbReference type="OrthoDB" id="6816069at2"/>
<dbReference type="RefSeq" id="WP_161857951.1">
    <property type="nucleotide sequence ID" value="NZ_CP047491.1"/>
</dbReference>
<dbReference type="InterPro" id="IPR009057">
    <property type="entry name" value="Homeodomain-like_sf"/>
</dbReference>
<evidence type="ECO:0000313" key="7">
    <source>
        <dbReference type="Proteomes" id="UP000464675"/>
    </source>
</evidence>
<evidence type="ECO:0000313" key="8">
    <source>
        <dbReference type="Proteomes" id="UP000563601"/>
    </source>
</evidence>
<accession>A0A6P1T9W8</accession>
<evidence type="ECO:0000313" key="6">
    <source>
        <dbReference type="EMBL" id="QHQ38621.1"/>
    </source>
</evidence>
<keyword evidence="3" id="KW-0804">Transcription</keyword>
<dbReference type="PANTHER" id="PTHR47894:SF1">
    <property type="entry name" value="HTH-TYPE TRANSCRIPTIONAL REGULATOR VQSM"/>
    <property type="match status" value="1"/>
</dbReference>
<dbReference type="AlphaFoldDB" id="A0A6P1T9W8"/>
<dbReference type="InterPro" id="IPR018060">
    <property type="entry name" value="HTH_AraC"/>
</dbReference>
<dbReference type="PANTHER" id="PTHR47894">
    <property type="entry name" value="HTH-TYPE TRANSCRIPTIONAL REGULATOR GADX"/>
    <property type="match status" value="1"/>
</dbReference>
<dbReference type="InterPro" id="IPR020449">
    <property type="entry name" value="Tscrpt_reg_AraC-type_HTH"/>
</dbReference>
<dbReference type="Gene3D" id="1.10.10.60">
    <property type="entry name" value="Homeodomain-like"/>
    <property type="match status" value="1"/>
</dbReference>
<dbReference type="Proteomes" id="UP000464675">
    <property type="component" value="Chromosome"/>
</dbReference>
<dbReference type="SUPFAM" id="SSF46689">
    <property type="entry name" value="Homeodomain-like"/>
    <property type="match status" value="1"/>
</dbReference>
<reference evidence="6 7" key="1">
    <citation type="submission" date="2020-01" db="EMBL/GenBank/DDBJ databases">
        <title>The possibility of degradation of plastic by Microbulbifer hydrolyticus IRE-31.</title>
        <authorList>
            <person name="Liu L."/>
        </authorList>
    </citation>
    <scope>NUCLEOTIDE SEQUENCE [LARGE SCALE GENOMIC DNA]</scope>
    <source>
        <strain evidence="6 7">IRE-31</strain>
    </source>
</reference>
<evidence type="ECO:0000313" key="5">
    <source>
        <dbReference type="EMBL" id="MBB5213177.1"/>
    </source>
</evidence>
<evidence type="ECO:0000256" key="1">
    <source>
        <dbReference type="ARBA" id="ARBA00023015"/>
    </source>
</evidence>
<dbReference type="GO" id="GO:0003700">
    <property type="term" value="F:DNA-binding transcription factor activity"/>
    <property type="evidence" value="ECO:0007669"/>
    <property type="project" value="InterPro"/>
</dbReference>
<dbReference type="PRINTS" id="PR00032">
    <property type="entry name" value="HTHARAC"/>
</dbReference>
<dbReference type="Pfam" id="PF12833">
    <property type="entry name" value="HTH_18"/>
    <property type="match status" value="1"/>
</dbReference>